<evidence type="ECO:0000259" key="7">
    <source>
        <dbReference type="Pfam" id="PF01923"/>
    </source>
</evidence>
<evidence type="ECO:0000313" key="8">
    <source>
        <dbReference type="EMBL" id="SHO59586.1"/>
    </source>
</evidence>
<dbReference type="NCBIfam" id="TIGR00636">
    <property type="entry name" value="PduO_Nterm"/>
    <property type="match status" value="1"/>
</dbReference>
<dbReference type="FunFam" id="1.20.1200.10:FF:000001">
    <property type="entry name" value="Cob(I)yrinic acid a,c-diamide adenosyltransferase"/>
    <property type="match status" value="1"/>
</dbReference>
<evidence type="ECO:0000256" key="5">
    <source>
        <dbReference type="ARBA" id="ARBA00022840"/>
    </source>
</evidence>
<feature type="domain" description="Cobalamin adenosyltransferase-like" evidence="7">
    <location>
        <begin position="3"/>
        <end position="166"/>
    </location>
</feature>
<dbReference type="GO" id="GO:0005524">
    <property type="term" value="F:ATP binding"/>
    <property type="evidence" value="ECO:0007669"/>
    <property type="project" value="UniProtKB-UniRule"/>
</dbReference>
<dbReference type="UniPathway" id="UPA00148">
    <property type="reaction ID" value="UER00233"/>
</dbReference>
<dbReference type="SUPFAM" id="SSF89028">
    <property type="entry name" value="Cobalamin adenosyltransferase-like"/>
    <property type="match status" value="1"/>
</dbReference>
<comment type="catalytic activity">
    <reaction evidence="6">
        <text>2 cob(II)alamin + reduced [electron-transfer flavoprotein] + 2 ATP = 2 adenosylcob(III)alamin + 2 triphosphate + oxidized [electron-transfer flavoprotein] + 3 H(+)</text>
        <dbReference type="Rhea" id="RHEA:28671"/>
        <dbReference type="Rhea" id="RHEA-COMP:10685"/>
        <dbReference type="Rhea" id="RHEA-COMP:10686"/>
        <dbReference type="ChEBI" id="CHEBI:15378"/>
        <dbReference type="ChEBI" id="CHEBI:16304"/>
        <dbReference type="ChEBI" id="CHEBI:18036"/>
        <dbReference type="ChEBI" id="CHEBI:18408"/>
        <dbReference type="ChEBI" id="CHEBI:30616"/>
        <dbReference type="ChEBI" id="CHEBI:57692"/>
        <dbReference type="ChEBI" id="CHEBI:58307"/>
        <dbReference type="EC" id="2.5.1.17"/>
    </reaction>
</comment>
<dbReference type="InterPro" id="IPR029499">
    <property type="entry name" value="PduO-typ"/>
</dbReference>
<keyword evidence="3 6" id="KW-0808">Transferase</keyword>
<reference evidence="9" key="1">
    <citation type="submission" date="2016-12" db="EMBL/GenBank/DDBJ databases">
        <authorList>
            <person name="Varghese N."/>
            <person name="Submissions S."/>
        </authorList>
    </citation>
    <scope>NUCLEOTIDE SEQUENCE [LARGE SCALE GENOMIC DNA]</scope>
    <source>
        <strain evidence="9">DSM 25035</strain>
    </source>
</reference>
<dbReference type="EC" id="2.5.1.17" evidence="6"/>
<dbReference type="AlphaFoldDB" id="A0A1M7Z4I3"/>
<dbReference type="InterPro" id="IPR036451">
    <property type="entry name" value="CblAdoTrfase-like_sf"/>
</dbReference>
<name>A0A1M7Z4I3_9BACT</name>
<keyword evidence="6" id="KW-0169">Cobalamin biosynthesis</keyword>
<dbReference type="PANTHER" id="PTHR12213">
    <property type="entry name" value="CORRINOID ADENOSYLTRANSFERASE"/>
    <property type="match status" value="1"/>
</dbReference>
<gene>
    <name evidence="8" type="ORF">SAMN04488108_0224</name>
</gene>
<evidence type="ECO:0000313" key="9">
    <source>
        <dbReference type="Proteomes" id="UP000184609"/>
    </source>
</evidence>
<dbReference type="STRING" id="1073327.SAMN04488108_0224"/>
<evidence type="ECO:0000256" key="4">
    <source>
        <dbReference type="ARBA" id="ARBA00022741"/>
    </source>
</evidence>
<evidence type="ECO:0000256" key="6">
    <source>
        <dbReference type="RuleBase" id="RU366026"/>
    </source>
</evidence>
<dbReference type="Gene3D" id="1.20.1200.10">
    <property type="entry name" value="Cobalamin adenosyltransferase-like"/>
    <property type="match status" value="1"/>
</dbReference>
<dbReference type="OrthoDB" id="9778896at2"/>
<protein>
    <recommendedName>
        <fullName evidence="6">Corrinoid adenosyltransferase</fullName>
        <ecNumber evidence="6">2.5.1.17</ecNumber>
    </recommendedName>
    <alternativeName>
        <fullName evidence="6">Cob(II)alamin adenosyltransferase</fullName>
    </alternativeName>
    <alternativeName>
        <fullName evidence="6">Cob(II)yrinic acid a,c-diamide adenosyltransferase</fullName>
    </alternativeName>
    <alternativeName>
        <fullName evidence="6">Cobinamide/cobalamin adenosyltransferase</fullName>
    </alternativeName>
</protein>
<sequence length="184" mass="20950">MKIYTKTGDQGKTSLLGGERVPKSHLRIDAYGTVDELNSFVGLLRDQEINQSRSEILKEIQDRLFTIGADLATPAGKDKVKKPDLLPEDIELLEKEMDHMEDELPPLKAFILPGGHQAVSFAHLARTVCRRAERRAVELGFEEEVNSLVIQYLNRLSDYFFVLGRKMAQDLQVEEVTWSPRLKK</sequence>
<evidence type="ECO:0000256" key="1">
    <source>
        <dbReference type="ARBA" id="ARBA00007487"/>
    </source>
</evidence>
<dbReference type="Proteomes" id="UP000184609">
    <property type="component" value="Unassembled WGS sequence"/>
</dbReference>
<dbReference type="InterPro" id="IPR016030">
    <property type="entry name" value="CblAdoTrfase-like"/>
</dbReference>
<accession>A0A1M7Z4I3</accession>
<dbReference type="EMBL" id="FRXN01000001">
    <property type="protein sequence ID" value="SHO59586.1"/>
    <property type="molecule type" value="Genomic_DNA"/>
</dbReference>
<comment type="catalytic activity">
    <reaction evidence="6">
        <text>2 cob(II)yrinate a,c diamide + reduced [electron-transfer flavoprotein] + 2 ATP = 2 adenosylcob(III)yrinate a,c-diamide + 2 triphosphate + oxidized [electron-transfer flavoprotein] + 3 H(+)</text>
        <dbReference type="Rhea" id="RHEA:11528"/>
        <dbReference type="Rhea" id="RHEA-COMP:10685"/>
        <dbReference type="Rhea" id="RHEA-COMP:10686"/>
        <dbReference type="ChEBI" id="CHEBI:15378"/>
        <dbReference type="ChEBI" id="CHEBI:18036"/>
        <dbReference type="ChEBI" id="CHEBI:30616"/>
        <dbReference type="ChEBI" id="CHEBI:57692"/>
        <dbReference type="ChEBI" id="CHEBI:58307"/>
        <dbReference type="ChEBI" id="CHEBI:58503"/>
        <dbReference type="ChEBI" id="CHEBI:58537"/>
        <dbReference type="EC" id="2.5.1.17"/>
    </reaction>
</comment>
<evidence type="ECO:0000256" key="3">
    <source>
        <dbReference type="ARBA" id="ARBA00022679"/>
    </source>
</evidence>
<proteinExistence type="inferred from homology"/>
<keyword evidence="9" id="KW-1185">Reference proteome</keyword>
<keyword evidence="4 6" id="KW-0547">Nucleotide-binding</keyword>
<keyword evidence="5 6" id="KW-0067">ATP-binding</keyword>
<comment type="similarity">
    <text evidence="1 6">Belongs to the Cob(I)alamin adenosyltransferase family.</text>
</comment>
<dbReference type="GO" id="GO:0009236">
    <property type="term" value="P:cobalamin biosynthetic process"/>
    <property type="evidence" value="ECO:0007669"/>
    <property type="project" value="UniProtKB-UniRule"/>
</dbReference>
<dbReference type="RefSeq" id="WP_073569911.1">
    <property type="nucleotide sequence ID" value="NZ_FRXN01000001.1"/>
</dbReference>
<comment type="subunit">
    <text evidence="2">Homotrimer.</text>
</comment>
<dbReference type="PANTHER" id="PTHR12213:SF0">
    <property type="entry name" value="CORRINOID ADENOSYLTRANSFERASE MMAB"/>
    <property type="match status" value="1"/>
</dbReference>
<organism evidence="8 9">
    <name type="scientific">Algoriphagus zhangzhouensis</name>
    <dbReference type="NCBI Taxonomy" id="1073327"/>
    <lineage>
        <taxon>Bacteria</taxon>
        <taxon>Pseudomonadati</taxon>
        <taxon>Bacteroidota</taxon>
        <taxon>Cytophagia</taxon>
        <taxon>Cytophagales</taxon>
        <taxon>Cyclobacteriaceae</taxon>
        <taxon>Algoriphagus</taxon>
    </lineage>
</organism>
<dbReference type="Pfam" id="PF01923">
    <property type="entry name" value="Cob_adeno_trans"/>
    <property type="match status" value="1"/>
</dbReference>
<evidence type="ECO:0000256" key="2">
    <source>
        <dbReference type="ARBA" id="ARBA00011233"/>
    </source>
</evidence>
<dbReference type="GO" id="GO:0008817">
    <property type="term" value="F:corrinoid adenosyltransferase activity"/>
    <property type="evidence" value="ECO:0007669"/>
    <property type="project" value="UniProtKB-UniRule"/>
</dbReference>
<comment type="pathway">
    <text evidence="6">Cofactor biosynthesis; adenosylcobalamin biosynthesis; adenosylcobalamin from cob(II)yrinate a,c-diamide: step 2/7.</text>
</comment>